<dbReference type="RefSeq" id="WP_179824616.1">
    <property type="nucleotide sequence ID" value="NZ_JACCFS010000001.1"/>
</dbReference>
<accession>A0A7Z0EQD0</accession>
<dbReference type="InterPro" id="IPR001387">
    <property type="entry name" value="Cro/C1-type_HTH"/>
</dbReference>
<evidence type="ECO:0000313" key="3">
    <source>
        <dbReference type="Proteomes" id="UP000572051"/>
    </source>
</evidence>
<dbReference type="InterPro" id="IPR010982">
    <property type="entry name" value="Lambda_DNA-bd_dom_sf"/>
</dbReference>
<dbReference type="Pfam" id="PF17765">
    <property type="entry name" value="MLTR_LBD"/>
    <property type="match status" value="1"/>
</dbReference>
<evidence type="ECO:0000313" key="2">
    <source>
        <dbReference type="EMBL" id="NYJ35458.1"/>
    </source>
</evidence>
<dbReference type="SMART" id="SM00530">
    <property type="entry name" value="HTH_XRE"/>
    <property type="match status" value="1"/>
</dbReference>
<dbReference type="SUPFAM" id="SSF47413">
    <property type="entry name" value="lambda repressor-like DNA-binding domains"/>
    <property type="match status" value="1"/>
</dbReference>
<dbReference type="PROSITE" id="PS50943">
    <property type="entry name" value="HTH_CROC1"/>
    <property type="match status" value="1"/>
</dbReference>
<dbReference type="InterPro" id="IPR041413">
    <property type="entry name" value="MLTR_LBD"/>
</dbReference>
<protein>
    <submittedName>
        <fullName evidence="2">Transcriptional regulator with XRE-family HTH domain</fullName>
    </submittedName>
</protein>
<evidence type="ECO:0000259" key="1">
    <source>
        <dbReference type="PROSITE" id="PS50943"/>
    </source>
</evidence>
<reference evidence="2 3" key="1">
    <citation type="submission" date="2020-07" db="EMBL/GenBank/DDBJ databases">
        <title>Sequencing the genomes of 1000 actinobacteria strains.</title>
        <authorList>
            <person name="Klenk H.-P."/>
        </authorList>
    </citation>
    <scope>NUCLEOTIDE SEQUENCE [LARGE SCALE GENOMIC DNA]</scope>
    <source>
        <strain evidence="2 3">DSM 44442</strain>
    </source>
</reference>
<sequence>MVNADAEISQFLKGRRAVLTPDLVGLPEGVNRRRVRGLRREEVALRAGVSVDYYTRIEQGRGGRVSASVLDAIAEALLLSEVERGYLHNLAAGRARRPGEPAGDGWCVPPDAPRPRVRPELVALVDAMDRVPAMVLNRSLDLLVWNRITGRLWPGVDDLPESELNLARMVFGDAPGAGLHADPESMRRALVAKLRVESGRDPDDPRLCAVVMDLRRGNARFAELWEEAEVSEHPFGVHRILHPEVGELDLHYSKAVLPGDSGQILMTYCADPGSPSEERLAGLARTPAPVSGR</sequence>
<comment type="caution">
    <text evidence="2">The sequence shown here is derived from an EMBL/GenBank/DDBJ whole genome shotgun (WGS) entry which is preliminary data.</text>
</comment>
<dbReference type="EMBL" id="JACCFS010000001">
    <property type="protein sequence ID" value="NYJ35458.1"/>
    <property type="molecule type" value="Genomic_DNA"/>
</dbReference>
<name>A0A7Z0EQD0_9ACTN</name>
<dbReference type="CDD" id="cd00093">
    <property type="entry name" value="HTH_XRE"/>
    <property type="match status" value="1"/>
</dbReference>
<dbReference type="AlphaFoldDB" id="A0A7Z0EQD0"/>
<proteinExistence type="predicted"/>
<feature type="domain" description="HTH cro/C1-type" evidence="1">
    <location>
        <begin position="33"/>
        <end position="84"/>
    </location>
</feature>
<organism evidence="2 3">
    <name type="scientific">Nocardiopsis aegyptia</name>
    <dbReference type="NCBI Taxonomy" id="220378"/>
    <lineage>
        <taxon>Bacteria</taxon>
        <taxon>Bacillati</taxon>
        <taxon>Actinomycetota</taxon>
        <taxon>Actinomycetes</taxon>
        <taxon>Streptosporangiales</taxon>
        <taxon>Nocardiopsidaceae</taxon>
        <taxon>Nocardiopsis</taxon>
    </lineage>
</organism>
<gene>
    <name evidence="2" type="ORF">HNR10_003339</name>
</gene>
<dbReference type="Proteomes" id="UP000572051">
    <property type="component" value="Unassembled WGS sequence"/>
</dbReference>
<dbReference type="PANTHER" id="PTHR35010:SF2">
    <property type="entry name" value="BLL4672 PROTEIN"/>
    <property type="match status" value="1"/>
</dbReference>
<keyword evidence="3" id="KW-1185">Reference proteome</keyword>
<dbReference type="Pfam" id="PF13560">
    <property type="entry name" value="HTH_31"/>
    <property type="match status" value="1"/>
</dbReference>
<dbReference type="GO" id="GO:0003677">
    <property type="term" value="F:DNA binding"/>
    <property type="evidence" value="ECO:0007669"/>
    <property type="project" value="InterPro"/>
</dbReference>
<dbReference type="Gene3D" id="3.30.450.180">
    <property type="match status" value="1"/>
</dbReference>
<dbReference type="PANTHER" id="PTHR35010">
    <property type="entry name" value="BLL4672 PROTEIN-RELATED"/>
    <property type="match status" value="1"/>
</dbReference>
<dbReference type="Gene3D" id="1.10.260.40">
    <property type="entry name" value="lambda repressor-like DNA-binding domains"/>
    <property type="match status" value="1"/>
</dbReference>